<dbReference type="Proteomes" id="UP000594873">
    <property type="component" value="Chromosome"/>
</dbReference>
<dbReference type="Pfam" id="PF06674">
    <property type="entry name" value="DUF1176"/>
    <property type="match status" value="1"/>
</dbReference>
<accession>A0A7T2GJJ7</accession>
<evidence type="ECO:0000313" key="2">
    <source>
        <dbReference type="Proteomes" id="UP000594873"/>
    </source>
</evidence>
<dbReference type="RefSeq" id="WP_200971687.1">
    <property type="nucleotide sequence ID" value="NZ_CP065592.1"/>
</dbReference>
<protein>
    <submittedName>
        <fullName evidence="1">DUF1176 domain-containing protein</fullName>
    </submittedName>
</protein>
<sequence length="346" mass="36797">MILALLALGMTPQPGEVKTFGDWMAGCDNGRACRAVALLDENGSSDWTIAIDRGAGLSDLPTVNYRENDLPETCTHYDIYIDGVKQPLDLASACPDGKTIKLREIAHDYGPYDPNLPAILKGSLMEYRLEDGRVAARVSLKGSAAALRYMDEQQGRIGTATALTETGSAEQAPLPALPEIAAVAPTRPAPPARLNKAQIVKWQKQAQCDLAGRMEGAESHRLDDRTSLILAPCWLAAYNAGSLALIARKADGSDAAPAPIARDLGADGTASKAAPVIAGAEWSKASNLLSSYYKGRGIGDCGIRQIWAWDGQAFQLASAAKMDECRGSGDFIPVWRAEVVRTGSSQ</sequence>
<organism evidence="1 2">
    <name type="scientific">Allosphingosinicella flava</name>
    <dbReference type="NCBI Taxonomy" id="2771430"/>
    <lineage>
        <taxon>Bacteria</taxon>
        <taxon>Pseudomonadati</taxon>
        <taxon>Pseudomonadota</taxon>
        <taxon>Alphaproteobacteria</taxon>
        <taxon>Sphingomonadales</taxon>
        <taxon>Sphingomonadaceae</taxon>
        <taxon>Allosphingosinicella</taxon>
    </lineage>
</organism>
<dbReference type="EMBL" id="CP065592">
    <property type="protein sequence ID" value="QPQ55011.1"/>
    <property type="molecule type" value="Genomic_DNA"/>
</dbReference>
<dbReference type="InterPro" id="IPR009560">
    <property type="entry name" value="DUF1176"/>
</dbReference>
<dbReference type="KEGG" id="sflv:IC614_12015"/>
<reference evidence="1 2" key="1">
    <citation type="submission" date="2020-11" db="EMBL/GenBank/DDBJ databases">
        <title>Genome seq and assembly of Sphingosinicella sp.</title>
        <authorList>
            <person name="Chhetri G."/>
        </authorList>
    </citation>
    <scope>NUCLEOTIDE SEQUENCE [LARGE SCALE GENOMIC DNA]</scope>
    <source>
        <strain evidence="1 2">UDD2</strain>
    </source>
</reference>
<evidence type="ECO:0000313" key="1">
    <source>
        <dbReference type="EMBL" id="QPQ55011.1"/>
    </source>
</evidence>
<gene>
    <name evidence="1" type="ORF">IC614_12015</name>
</gene>
<proteinExistence type="predicted"/>
<keyword evidence="2" id="KW-1185">Reference proteome</keyword>
<name>A0A7T2GJJ7_9SPHN</name>
<dbReference type="AlphaFoldDB" id="A0A7T2GJJ7"/>